<feature type="coiled-coil region" evidence="1">
    <location>
        <begin position="126"/>
        <end position="209"/>
    </location>
</feature>
<dbReference type="GO" id="GO:0000785">
    <property type="term" value="C:chromatin"/>
    <property type="evidence" value="ECO:0007669"/>
    <property type="project" value="TreeGrafter"/>
</dbReference>
<proteinExistence type="predicted"/>
<name>A0A150GKD5_GONPE</name>
<sequence length="1278" mass="134488">MAAEDPARRVNELSQSILDKERELLACQERTSFLKQDLESVQAELSSAREELRNEATKCSLLEQRLRRATDELATCKTDLAAVTSERDTLHRTLGRVHEQLTSLKSDSSSKSLQLTELQLYYDGLLTAKEASLQSLQALMDGQEKQFREQQALWEEQRRSLKASLEDLSDRVSAAQRQPGGSGVDASLIADLQSKLSRAERAAAKAGEREAALGELLRDRERQIAKLQQRERRGGTHGAHGHGQGHRHDALHGGRGHDGDSSTTASSSSRVGPPPRLYSLCGSSANSSGGPESADTERYTDRGDAGALLRGELEAGGRSGSGGAAVGALQVALQAERLKHEKAQSRLATAEREGDDLRAQVARLRSQLADFLPGSAAGSNVQLADELLKAHRTIQDLEQQLRKARDTGRTPSPEPLPAIASSGSGSGLGGCLTAAEHVALVRQRLLRQRQEFEAVLERVASELYSRSGVVVLVEDLQAALDKHLTQGADFMSRLMREWSVGDKAGLDAAVEASFSAGVALVQEAAGRLQSHAVDLGVARQQLKEAQEAVAQQRLTNGLVQKEGEKRLAEARNAAEEFRQQLDQVREEAQSLQRESMLRLKDLEAARARAEAAEEATGRAEAALASGEGSAEAAVSSREEEVLRLHRSLKDAHATIELLHTRLQGQGDLPGPRQSGGGSQSDDDPRVLGGSLQSALDAAVSSCSAALHRVALLEVAHYEAESGVAAVAAVRDHLTSATTEMAAGRFSVGEVMLSELLSMLGGSGYASSQASGGSGQMALPSSGADGAGGGSGGPLGLGSQLAVARDASQHLTRHLKNLEGMLLAVKSALPEWLELATARQAASHRTELSRLRGLLGGQLAALKRDLRELKTSCTQQLGDAAQQAGEALQRAQTIAEAADRDRAEAAQQLAFLQRELRAATDALMATASVAARASSAAGSAASGAADAASGAGSTNDSSAPSSQPSSLLSYSLATTVSAAARSVPELRVGMERLQRDIAVLVSEREAARAVAEAAVTHGSMLVRCIAEAVPLPEVLLMALLNTGSSPDPAMSGVWCGQLRECLASHMATVRATGVERVVAEQVEPLQRDLERARSELKAMRRRVKSLQADAARFVADSGAALEACRRAAGEAAAAVLESVMAGVREEVAHVRAQLAELQEGSTEALRQADAAWGAQLSAARASGAAAVAALEHSVAALQAQLGSEADALDLLRAESEAAAKEAAERLAIEASRARGLASELAAVRDRLASLEASEASLEGENRGPEFPAAAAPRFDCTTS</sequence>
<dbReference type="AlphaFoldDB" id="A0A150GKD5"/>
<dbReference type="GO" id="GO:0000793">
    <property type="term" value="C:condensed chromosome"/>
    <property type="evidence" value="ECO:0007669"/>
    <property type="project" value="TreeGrafter"/>
</dbReference>
<feature type="compositionally biased region" description="Low complexity" evidence="2">
    <location>
        <begin position="769"/>
        <end position="783"/>
    </location>
</feature>
<keyword evidence="4" id="KW-1185">Reference proteome</keyword>
<gene>
    <name evidence="3" type="ORF">GPECTOR_17g942</name>
</gene>
<dbReference type="Proteomes" id="UP000075714">
    <property type="component" value="Unassembled WGS sequence"/>
</dbReference>
<dbReference type="PANTHER" id="PTHR43941">
    <property type="entry name" value="STRUCTURAL MAINTENANCE OF CHROMOSOMES PROTEIN 2"/>
    <property type="match status" value="1"/>
</dbReference>
<feature type="region of interest" description="Disordered" evidence="2">
    <location>
        <begin position="1252"/>
        <end position="1278"/>
    </location>
</feature>
<evidence type="ECO:0000313" key="3">
    <source>
        <dbReference type="EMBL" id="KXZ50303.1"/>
    </source>
</evidence>
<evidence type="ECO:0000256" key="1">
    <source>
        <dbReference type="SAM" id="Coils"/>
    </source>
</evidence>
<feature type="region of interest" description="Disordered" evidence="2">
    <location>
        <begin position="662"/>
        <end position="688"/>
    </location>
</feature>
<evidence type="ECO:0000256" key="2">
    <source>
        <dbReference type="SAM" id="MobiDB-lite"/>
    </source>
</evidence>
<feature type="coiled-coil region" evidence="1">
    <location>
        <begin position="10"/>
        <end position="79"/>
    </location>
</feature>
<feature type="coiled-coil region" evidence="1">
    <location>
        <begin position="535"/>
        <end position="622"/>
    </location>
</feature>
<accession>A0A150GKD5</accession>
<feature type="compositionally biased region" description="Polar residues" evidence="2">
    <location>
        <begin position="281"/>
        <end position="290"/>
    </location>
</feature>
<feature type="compositionally biased region" description="Basic and acidic residues" evidence="2">
    <location>
        <begin position="246"/>
        <end position="260"/>
    </location>
</feature>
<dbReference type="SUPFAM" id="SSF57997">
    <property type="entry name" value="Tropomyosin"/>
    <property type="match status" value="1"/>
</dbReference>
<evidence type="ECO:0000313" key="4">
    <source>
        <dbReference type="Proteomes" id="UP000075714"/>
    </source>
</evidence>
<feature type="region of interest" description="Disordered" evidence="2">
    <location>
        <begin position="228"/>
        <end position="300"/>
    </location>
</feature>
<organism evidence="3 4">
    <name type="scientific">Gonium pectorale</name>
    <name type="common">Green alga</name>
    <dbReference type="NCBI Taxonomy" id="33097"/>
    <lineage>
        <taxon>Eukaryota</taxon>
        <taxon>Viridiplantae</taxon>
        <taxon>Chlorophyta</taxon>
        <taxon>core chlorophytes</taxon>
        <taxon>Chlorophyceae</taxon>
        <taxon>CS clade</taxon>
        <taxon>Chlamydomonadales</taxon>
        <taxon>Volvocaceae</taxon>
        <taxon>Gonium</taxon>
    </lineage>
</organism>
<dbReference type="GO" id="GO:0007076">
    <property type="term" value="P:mitotic chromosome condensation"/>
    <property type="evidence" value="ECO:0007669"/>
    <property type="project" value="TreeGrafter"/>
</dbReference>
<dbReference type="GO" id="GO:0003682">
    <property type="term" value="F:chromatin binding"/>
    <property type="evidence" value="ECO:0007669"/>
    <property type="project" value="TreeGrafter"/>
</dbReference>
<dbReference type="OrthoDB" id="546320at2759"/>
<dbReference type="EMBL" id="LSYV01000018">
    <property type="protein sequence ID" value="KXZ50303.1"/>
    <property type="molecule type" value="Genomic_DNA"/>
</dbReference>
<comment type="caution">
    <text evidence="3">The sequence shown here is derived from an EMBL/GenBank/DDBJ whole genome shotgun (WGS) entry which is preliminary data.</text>
</comment>
<protein>
    <submittedName>
        <fullName evidence="3">Uncharacterized protein</fullName>
    </submittedName>
</protein>
<reference evidence="4" key="1">
    <citation type="journal article" date="2016" name="Nat. Commun.">
        <title>The Gonium pectorale genome demonstrates co-option of cell cycle regulation during the evolution of multicellularity.</title>
        <authorList>
            <person name="Hanschen E.R."/>
            <person name="Marriage T.N."/>
            <person name="Ferris P.J."/>
            <person name="Hamaji T."/>
            <person name="Toyoda A."/>
            <person name="Fujiyama A."/>
            <person name="Neme R."/>
            <person name="Noguchi H."/>
            <person name="Minakuchi Y."/>
            <person name="Suzuki M."/>
            <person name="Kawai-Toyooka H."/>
            <person name="Smith D.R."/>
            <person name="Sparks H."/>
            <person name="Anderson J."/>
            <person name="Bakaric R."/>
            <person name="Luria V."/>
            <person name="Karger A."/>
            <person name="Kirschner M.W."/>
            <person name="Durand P.M."/>
            <person name="Michod R.E."/>
            <person name="Nozaki H."/>
            <person name="Olson B.J."/>
        </authorList>
    </citation>
    <scope>NUCLEOTIDE SEQUENCE [LARGE SCALE GENOMIC DNA]</scope>
    <source>
        <strain evidence="4">NIES-2863</strain>
    </source>
</reference>
<feature type="region of interest" description="Disordered" evidence="2">
    <location>
        <begin position="943"/>
        <end position="963"/>
    </location>
</feature>
<dbReference type="PANTHER" id="PTHR43941:SF1">
    <property type="entry name" value="STRUCTURAL MAINTENANCE OF CHROMOSOMES PROTEIN 2"/>
    <property type="match status" value="1"/>
</dbReference>
<dbReference type="GO" id="GO:0000796">
    <property type="term" value="C:condensin complex"/>
    <property type="evidence" value="ECO:0007669"/>
    <property type="project" value="TreeGrafter"/>
</dbReference>
<feature type="coiled-coil region" evidence="1">
    <location>
        <begin position="887"/>
        <end position="921"/>
    </location>
</feature>
<feature type="coiled-coil region" evidence="1">
    <location>
        <begin position="333"/>
        <end position="407"/>
    </location>
</feature>
<feature type="coiled-coil region" evidence="1">
    <location>
        <begin position="1081"/>
        <end position="1115"/>
    </location>
</feature>
<keyword evidence="1" id="KW-0175">Coiled coil</keyword>
<dbReference type="Gene3D" id="1.10.287.1490">
    <property type="match status" value="1"/>
</dbReference>
<feature type="region of interest" description="Disordered" evidence="2">
    <location>
        <begin position="769"/>
        <end position="790"/>
    </location>
</feature>